<dbReference type="InterPro" id="IPR012334">
    <property type="entry name" value="Pectin_lyas_fold"/>
</dbReference>
<evidence type="ECO:0000313" key="5">
    <source>
        <dbReference type="EMBL" id="RTQ49594.1"/>
    </source>
</evidence>
<keyword evidence="2" id="KW-0732">Signal</keyword>
<name>A0A431U2L6_9BACT</name>
<dbReference type="Pfam" id="PF18962">
    <property type="entry name" value="Por_Secre_tail"/>
    <property type="match status" value="1"/>
</dbReference>
<evidence type="ECO:0000259" key="3">
    <source>
        <dbReference type="Pfam" id="PF18962"/>
    </source>
</evidence>
<sequence>MSRPNSWWPRLLAALLLVLAGTPAAWAQLTGSKAIPGDYATLSAAITDLNTAGVGAGGVTFNVAAGYTETAANLLITATGTAANPIVFQKSGTGANPLISAGVGTSTTLDGIIRLSGSDYVTFDGIDLAENSANTTATTQTEFGYAMFRASVTDGCQNNVIKNCVVTLNKTNPNSIGIFGASSLATATTALTVTAASGINSNNKVFGNVVSNAATGIQFSGSSAAGFLDSGNEIGVTAGNTVGNFGSSTSNWGVGGSNQISFRITGNTINSTLNYTSATASTPVAASTVTSTLRGIYVASGTSANIDITNNTITLASGATTSQVSGIENGAGNTPAANTVNITGNTLRDFTYASGTSATTYYIYNSASPATVNISNNTISNCSATSTSSSSAIIYNNSSAATITVQNNQVSGITRAGASGTQYGYYNNGSGTGTQTLTGNVFNNITVAGSTTFYGLYSTTASGETQVRTNNTISNVTGGTGSLYGLFTSYGAAASQFNGNTVSGLASGGSVYGLYFSNSSFSGYSAYDNVVSGLSSTGTSSVVYGIYTSPTTVSLYRNKVYDLSGTGTGVAVYGIYTIGGTTITIHNNLVGDLRAPAATGLNAVTGLYFSSGTTINAYFNTVYLNASSAGATFGTSGIYFSTTPTTVDLRNNIVVNKSTAAGTGGYTAALRRASGTAGTVPANLASTTNNNLYYAGTPSATNLIYVEGTTTATNAQQTIAGYKGFVAPRETNSVSEDVAFLSTTGSAATFLHINPATATQVESGGQPISGITTDFDGDTRNATTPDLGADEGTFTPQDLSGPSIVYTALGNTPSTANRTLDVTITDPSGIATAANAPRLYYRKAGSSTYAFVNATSVSGNVYTFTFDFAAIGGVTGFDQIQYYVAAQDNSPNQNGSSSPVGGTGTNPPGTTFSGTPNSFFIQGALSGTYYVGTSTSPAPARTYATLTAAATAYNNNTLGGAVTFVLLDAAYSATTGETFPVVFTANAAASATNSLTIKPNTGVTATITGSSSASAVLQLLGTDYLTVDGSASGTSSRELTLTSTNTGGSAVVWVGSLGDAAGATNVTLKNLNVVGGSVTSTTAFGIYAAGTSLSTSGTGGDNDNLVIQNNVVSSAYQAIYARGTTTGVLDGLQVTSNQIGGSTAATTVTYRGIDVASAAGAVISLNRIVGMQTTGSISISAIELGTTVSNAAVSRNYISNLRSTSTSGYGAYGINFSSTTNVTGNEISNNMISDLITDGDGTSTTFNPFGIRLTGGTGTKVYYNSVNLAGAFTNLTTGDLSAALLVTSSSVTGLDLRNNVLANSLTGGSGTKSYALYLTSAASVGTFNYNDYYVSGANGVLGYVAADKADLAALRASTTQDANSVSGNPQFTSATDLHVTNSVDLSNSGTPVSVTVDYDGDARSATTPDIGADEFVLPPSIDLGPVALISPAAGVSCYSTTEAVTVAIRAIGGSALNFATTPATVTVVVTPPSGTAQTLTTTVNTGTLASGAVQNVTLPGTIDMSAVGAYTFAITATVQGDVNTANDVLATVTRTVTAPAAGTLATNASSFCVSGTATLTLTGSANGSIQLQQSTDNVTFTDVQGATGATFTTPLLTQTTYFRARTTCNTNVATSNVVTVTVTNPQVTGTNSPVTICSGSTATLTATAGTGATIRFYDVATGGTALATGTSFTTPALTASRQYFVEATSTFAETAGKVTPNTNGTLSAASGLIFNVTTPVVLQTVTVYSAGASGTVSIQLQNAAGTVLQTATGTVTAGTSAAPVASTITLNFSIPAGTGYKLVQGGGTNLALVRDDDTAGNNSFPYTSPSGSVSITNGTLAGYYYYFYNWQVTSDCVGTRTPIQVNVTQPATATLPAATATSCGTSGFQLGGTVGGSATGGTYTTSGTGTFAPNATTLNATYTPSAADLAAGTVTLTLTTSGPGACAPATAQVVLTLGTPATAGFSYANASYCSSAAAATPTLTAGATAGTFSSTTGLTINATTGAITPSTSTPGTYTVTNTVAATSTCPAVTATTTVTINAAPAQPTVTVAYGGPGTATLTSSSATGNQWYLNNQPIPGATGQTYAVNGVTNPGAYTVIVTGANGCASPASAQLTITKSQQPLTGTTLRVFPNPTPDGKLTLELTGYRKAVDVTLLNAVGQVVARYHLPAGQTTQAVDLTALPAGVYTLRAVTEGGTDTRRIVRE</sequence>
<dbReference type="InterPro" id="IPR006626">
    <property type="entry name" value="PbH1"/>
</dbReference>
<dbReference type="SUPFAM" id="SSF51126">
    <property type="entry name" value="Pectin lyase-like"/>
    <property type="match status" value="1"/>
</dbReference>
<dbReference type="Pfam" id="PF19081">
    <property type="entry name" value="Ig_7"/>
    <property type="match status" value="1"/>
</dbReference>
<feature type="compositionally biased region" description="Low complexity" evidence="1">
    <location>
        <begin position="894"/>
        <end position="912"/>
    </location>
</feature>
<keyword evidence="6" id="KW-1185">Reference proteome</keyword>
<evidence type="ECO:0000256" key="1">
    <source>
        <dbReference type="SAM" id="MobiDB-lite"/>
    </source>
</evidence>
<dbReference type="NCBIfam" id="TIGR04183">
    <property type="entry name" value="Por_Secre_tail"/>
    <property type="match status" value="1"/>
</dbReference>
<evidence type="ECO:0000259" key="4">
    <source>
        <dbReference type="Pfam" id="PF19081"/>
    </source>
</evidence>
<feature type="chain" id="PRO_5019119878" evidence="2">
    <location>
        <begin position="28"/>
        <end position="2186"/>
    </location>
</feature>
<feature type="signal peptide" evidence="2">
    <location>
        <begin position="1"/>
        <end position="27"/>
    </location>
</feature>
<evidence type="ECO:0000313" key="6">
    <source>
        <dbReference type="Proteomes" id="UP000282184"/>
    </source>
</evidence>
<gene>
    <name evidence="5" type="ORF">EJV47_12285</name>
</gene>
<dbReference type="RefSeq" id="WP_126693453.1">
    <property type="nucleotide sequence ID" value="NZ_RXOF01000006.1"/>
</dbReference>
<protein>
    <submittedName>
        <fullName evidence="5">T9SS type A sorting domain-containing protein</fullName>
    </submittedName>
</protein>
<dbReference type="EMBL" id="RXOF01000006">
    <property type="protein sequence ID" value="RTQ49594.1"/>
    <property type="molecule type" value="Genomic_DNA"/>
</dbReference>
<organism evidence="5 6">
    <name type="scientific">Hymenobacter gummosus</name>
    <dbReference type="NCBI Taxonomy" id="1776032"/>
    <lineage>
        <taxon>Bacteria</taxon>
        <taxon>Pseudomonadati</taxon>
        <taxon>Bacteroidota</taxon>
        <taxon>Cytophagia</taxon>
        <taxon>Cytophagales</taxon>
        <taxon>Hymenobacteraceae</taxon>
        <taxon>Hymenobacter</taxon>
    </lineage>
</organism>
<dbReference type="InterPro" id="IPR026444">
    <property type="entry name" value="Secre_tail"/>
</dbReference>
<comment type="caution">
    <text evidence="5">The sequence shown here is derived from an EMBL/GenBank/DDBJ whole genome shotgun (WGS) entry which is preliminary data.</text>
</comment>
<proteinExistence type="predicted"/>
<dbReference type="InterPro" id="IPR011050">
    <property type="entry name" value="Pectin_lyase_fold/virulence"/>
</dbReference>
<dbReference type="Proteomes" id="UP000282184">
    <property type="component" value="Unassembled WGS sequence"/>
</dbReference>
<feature type="domain" description="Secretion system C-terminal sorting" evidence="3">
    <location>
        <begin position="2111"/>
        <end position="2183"/>
    </location>
</feature>
<accession>A0A431U2L6</accession>
<feature type="domain" description="Ig-like" evidence="4">
    <location>
        <begin position="1625"/>
        <end position="1689"/>
    </location>
</feature>
<dbReference type="OrthoDB" id="906679at2"/>
<dbReference type="InterPro" id="IPR044023">
    <property type="entry name" value="Ig_7"/>
</dbReference>
<evidence type="ECO:0000256" key="2">
    <source>
        <dbReference type="SAM" id="SignalP"/>
    </source>
</evidence>
<dbReference type="SMART" id="SM00710">
    <property type="entry name" value="PbH1"/>
    <property type="match status" value="17"/>
</dbReference>
<feature type="region of interest" description="Disordered" evidence="1">
    <location>
        <begin position="888"/>
        <end position="912"/>
    </location>
</feature>
<dbReference type="Gene3D" id="2.160.20.10">
    <property type="entry name" value="Single-stranded right-handed beta-helix, Pectin lyase-like"/>
    <property type="match status" value="2"/>
</dbReference>
<reference evidence="5 6" key="1">
    <citation type="submission" date="2018-12" db="EMBL/GenBank/DDBJ databases">
        <title>Hymenobacter gummosus sp. nov., isolated from a spring.</title>
        <authorList>
            <person name="Nie L."/>
        </authorList>
    </citation>
    <scope>NUCLEOTIDE SEQUENCE [LARGE SCALE GENOMIC DNA]</scope>
    <source>
        <strain evidence="5 6">KCTC 52166</strain>
    </source>
</reference>